<reference evidence="2 3" key="1">
    <citation type="submission" date="2024-01" db="EMBL/GenBank/DDBJ databases">
        <title>Genome assemblies of Stephania.</title>
        <authorList>
            <person name="Yang L."/>
        </authorList>
    </citation>
    <scope>NUCLEOTIDE SEQUENCE [LARGE SCALE GENOMIC DNA]</scope>
    <source>
        <strain evidence="2">YNDBR</strain>
        <tissue evidence="2">Leaf</tissue>
    </source>
</reference>
<proteinExistence type="predicted"/>
<keyword evidence="1" id="KW-0732">Signal</keyword>
<feature type="signal peptide" evidence="1">
    <location>
        <begin position="1"/>
        <end position="36"/>
    </location>
</feature>
<organism evidence="2 3">
    <name type="scientific">Stephania yunnanensis</name>
    <dbReference type="NCBI Taxonomy" id="152371"/>
    <lineage>
        <taxon>Eukaryota</taxon>
        <taxon>Viridiplantae</taxon>
        <taxon>Streptophyta</taxon>
        <taxon>Embryophyta</taxon>
        <taxon>Tracheophyta</taxon>
        <taxon>Spermatophyta</taxon>
        <taxon>Magnoliopsida</taxon>
        <taxon>Ranunculales</taxon>
        <taxon>Menispermaceae</taxon>
        <taxon>Menispermoideae</taxon>
        <taxon>Cissampelideae</taxon>
        <taxon>Stephania</taxon>
    </lineage>
</organism>
<dbReference type="EMBL" id="JBBNAF010000002">
    <property type="protein sequence ID" value="KAK9163788.1"/>
    <property type="molecule type" value="Genomic_DNA"/>
</dbReference>
<evidence type="ECO:0000313" key="3">
    <source>
        <dbReference type="Proteomes" id="UP001420932"/>
    </source>
</evidence>
<gene>
    <name evidence="2" type="ORF">Syun_004690</name>
</gene>
<dbReference type="AlphaFoldDB" id="A0AAP0L4Y2"/>
<evidence type="ECO:0000256" key="1">
    <source>
        <dbReference type="SAM" id="SignalP"/>
    </source>
</evidence>
<evidence type="ECO:0000313" key="2">
    <source>
        <dbReference type="EMBL" id="KAK9163788.1"/>
    </source>
</evidence>
<name>A0AAP0L4Y2_9MAGN</name>
<keyword evidence="3" id="KW-1185">Reference proteome</keyword>
<feature type="chain" id="PRO_5043015742" evidence="1">
    <location>
        <begin position="37"/>
        <end position="84"/>
    </location>
</feature>
<accession>A0AAP0L4Y2</accession>
<protein>
    <submittedName>
        <fullName evidence="2">Uncharacterized protein</fullName>
    </submittedName>
</protein>
<sequence>MEFIRKSGSTKHLSMNLSVLMIMLVLAYQLISPVHCRPIMSVNEKKNEIDVGCDKKSCEANYSGAGDHTTYLVGSVDKEYCKER</sequence>
<dbReference type="Proteomes" id="UP001420932">
    <property type="component" value="Unassembled WGS sequence"/>
</dbReference>
<comment type="caution">
    <text evidence="2">The sequence shown here is derived from an EMBL/GenBank/DDBJ whole genome shotgun (WGS) entry which is preliminary data.</text>
</comment>